<keyword evidence="3" id="KW-1185">Reference proteome</keyword>
<name>A0ABW2ZGL4_9SPHI</name>
<reference evidence="3" key="1">
    <citation type="journal article" date="2019" name="Int. J. Syst. Evol. Microbiol.">
        <title>The Global Catalogue of Microorganisms (GCM) 10K type strain sequencing project: providing services to taxonomists for standard genome sequencing and annotation.</title>
        <authorList>
            <consortium name="The Broad Institute Genomics Platform"/>
            <consortium name="The Broad Institute Genome Sequencing Center for Infectious Disease"/>
            <person name="Wu L."/>
            <person name="Ma J."/>
        </authorList>
    </citation>
    <scope>NUCLEOTIDE SEQUENCE [LARGE SCALE GENOMIC DNA]</scope>
    <source>
        <strain evidence="3">CCUG 60742</strain>
    </source>
</reference>
<feature type="signal peptide" evidence="1">
    <location>
        <begin position="1"/>
        <end position="20"/>
    </location>
</feature>
<keyword evidence="1" id="KW-0732">Signal</keyword>
<accession>A0ABW2ZGL4</accession>
<comment type="caution">
    <text evidence="2">The sequence shown here is derived from an EMBL/GenBank/DDBJ whole genome shotgun (WGS) entry which is preliminary data.</text>
</comment>
<evidence type="ECO:0000313" key="3">
    <source>
        <dbReference type="Proteomes" id="UP001597073"/>
    </source>
</evidence>
<proteinExistence type="predicted"/>
<evidence type="ECO:0000313" key="2">
    <source>
        <dbReference type="EMBL" id="MFD0765298.1"/>
    </source>
</evidence>
<feature type="chain" id="PRO_5045260895" evidence="1">
    <location>
        <begin position="21"/>
        <end position="65"/>
    </location>
</feature>
<gene>
    <name evidence="2" type="ORF">ACFQZI_10580</name>
</gene>
<dbReference type="EMBL" id="JBHTIA010000007">
    <property type="protein sequence ID" value="MFD0765298.1"/>
    <property type="molecule type" value="Genomic_DNA"/>
</dbReference>
<evidence type="ECO:0000256" key="1">
    <source>
        <dbReference type="SAM" id="SignalP"/>
    </source>
</evidence>
<organism evidence="2 3">
    <name type="scientific">Mucilaginibacter lutimaris</name>
    <dbReference type="NCBI Taxonomy" id="931629"/>
    <lineage>
        <taxon>Bacteria</taxon>
        <taxon>Pseudomonadati</taxon>
        <taxon>Bacteroidota</taxon>
        <taxon>Sphingobacteriia</taxon>
        <taxon>Sphingobacteriales</taxon>
        <taxon>Sphingobacteriaceae</taxon>
        <taxon>Mucilaginibacter</taxon>
    </lineage>
</organism>
<dbReference type="RefSeq" id="WP_377142287.1">
    <property type="nucleotide sequence ID" value="NZ_JBHTIA010000007.1"/>
</dbReference>
<protein>
    <submittedName>
        <fullName evidence="2">Uncharacterized protein</fullName>
    </submittedName>
</protein>
<dbReference type="PROSITE" id="PS51257">
    <property type="entry name" value="PROKAR_LIPOPROTEIN"/>
    <property type="match status" value="1"/>
</dbReference>
<dbReference type="Proteomes" id="UP001597073">
    <property type="component" value="Unassembled WGS sequence"/>
</dbReference>
<sequence>MKNSIKTALLTLAIAVTAVACDPAKKPADGVDSTKTDSVVKVDSTVKKDTVVKGADTVKVDTTKK</sequence>